<dbReference type="InterPro" id="IPR051538">
    <property type="entry name" value="Acyl-CoA_Synth/Transferase"/>
</dbReference>
<keyword evidence="2 5" id="KW-0547">Nucleotide-binding</keyword>
<dbReference type="PANTHER" id="PTHR43334">
    <property type="entry name" value="ACETATE--COA LIGASE [ADP-FORMING]"/>
    <property type="match status" value="1"/>
</dbReference>
<dbReference type="Pfam" id="PF13549">
    <property type="entry name" value="ATP-grasp_5"/>
    <property type="match status" value="1"/>
</dbReference>
<dbReference type="Gene3D" id="3.40.50.720">
    <property type="entry name" value="NAD(P)-binding Rossmann-like Domain"/>
    <property type="match status" value="1"/>
</dbReference>
<evidence type="ECO:0000259" key="6">
    <source>
        <dbReference type="PROSITE" id="PS50975"/>
    </source>
</evidence>
<evidence type="ECO:0000256" key="4">
    <source>
        <dbReference type="ARBA" id="ARBA00060888"/>
    </source>
</evidence>
<dbReference type="InterPro" id="IPR013815">
    <property type="entry name" value="ATP_grasp_subdomain_1"/>
</dbReference>
<dbReference type="GO" id="GO:0005524">
    <property type="term" value="F:ATP binding"/>
    <property type="evidence" value="ECO:0007669"/>
    <property type="project" value="UniProtKB-UniRule"/>
</dbReference>
<dbReference type="SUPFAM" id="SSF52210">
    <property type="entry name" value="Succinyl-CoA synthetase domains"/>
    <property type="match status" value="2"/>
</dbReference>
<dbReference type="STRING" id="1121390.SAMN02746041_02361"/>
<dbReference type="InterPro" id="IPR032875">
    <property type="entry name" value="Succ_CoA_lig_flav_dom"/>
</dbReference>
<evidence type="ECO:0000256" key="5">
    <source>
        <dbReference type="PROSITE-ProRule" id="PRU00409"/>
    </source>
</evidence>
<protein>
    <submittedName>
        <fullName evidence="7">Acetyltransferase</fullName>
    </submittedName>
</protein>
<dbReference type="AlphaFoldDB" id="A0A1W1XNQ7"/>
<comment type="similarity">
    <text evidence="4">In the N-terminal section; belongs to the acetate CoA ligase alpha subunit family.</text>
</comment>
<accession>A0A1W1XNQ7</accession>
<dbReference type="Gene3D" id="3.30.470.20">
    <property type="entry name" value="ATP-grasp fold, B domain"/>
    <property type="match status" value="1"/>
</dbReference>
<dbReference type="SUPFAM" id="SSF56059">
    <property type="entry name" value="Glutathione synthetase ATP-binding domain-like"/>
    <property type="match status" value="1"/>
</dbReference>
<keyword evidence="3 5" id="KW-0067">ATP-binding</keyword>
<dbReference type="SUPFAM" id="SSF51735">
    <property type="entry name" value="NAD(P)-binding Rossmann-fold domains"/>
    <property type="match status" value="1"/>
</dbReference>
<dbReference type="Pfam" id="PF13380">
    <property type="entry name" value="CoA_binding_2"/>
    <property type="match status" value="1"/>
</dbReference>
<gene>
    <name evidence="7" type="ORF">SAMN02746041_02361</name>
</gene>
<keyword evidence="8" id="KW-1185">Reference proteome</keyword>
<keyword evidence="1" id="KW-0436">Ligase</keyword>
<dbReference type="GO" id="GO:0046872">
    <property type="term" value="F:metal ion binding"/>
    <property type="evidence" value="ECO:0007669"/>
    <property type="project" value="InterPro"/>
</dbReference>
<dbReference type="InterPro" id="IPR036291">
    <property type="entry name" value="NAD(P)-bd_dom_sf"/>
</dbReference>
<name>A0A1W1XNQ7_9BACT</name>
<dbReference type="PANTHER" id="PTHR43334:SF1">
    <property type="entry name" value="3-HYDROXYPROPIONATE--COA LIGASE [ADP-FORMING]"/>
    <property type="match status" value="1"/>
</dbReference>
<dbReference type="RefSeq" id="WP_170920563.1">
    <property type="nucleotide sequence ID" value="NZ_FWXF01000013.1"/>
</dbReference>
<proteinExistence type="inferred from homology"/>
<dbReference type="Proteomes" id="UP000192783">
    <property type="component" value="Unassembled WGS sequence"/>
</dbReference>
<dbReference type="GO" id="GO:0016874">
    <property type="term" value="F:ligase activity"/>
    <property type="evidence" value="ECO:0007669"/>
    <property type="project" value="UniProtKB-KW"/>
</dbReference>
<dbReference type="GO" id="GO:0016740">
    <property type="term" value="F:transferase activity"/>
    <property type="evidence" value="ECO:0007669"/>
    <property type="project" value="UniProtKB-KW"/>
</dbReference>
<evidence type="ECO:0000313" key="8">
    <source>
        <dbReference type="Proteomes" id="UP000192783"/>
    </source>
</evidence>
<dbReference type="Gene3D" id="3.40.50.261">
    <property type="entry name" value="Succinyl-CoA synthetase domains"/>
    <property type="match status" value="2"/>
</dbReference>
<reference evidence="7 8" key="1">
    <citation type="submission" date="2017-04" db="EMBL/GenBank/DDBJ databases">
        <authorList>
            <person name="Afonso C.L."/>
            <person name="Miller P.J."/>
            <person name="Scott M.A."/>
            <person name="Spackman E."/>
            <person name="Goraichik I."/>
            <person name="Dimitrov K.M."/>
            <person name="Suarez D.L."/>
            <person name="Swayne D.E."/>
        </authorList>
    </citation>
    <scope>NUCLEOTIDE SEQUENCE [LARGE SCALE GENOMIC DNA]</scope>
    <source>
        <strain evidence="7 8">DSM 13146</strain>
    </source>
</reference>
<organism evidence="7 8">
    <name type="scientific">Desulfacinum hydrothermale DSM 13146</name>
    <dbReference type="NCBI Taxonomy" id="1121390"/>
    <lineage>
        <taxon>Bacteria</taxon>
        <taxon>Pseudomonadati</taxon>
        <taxon>Thermodesulfobacteriota</taxon>
        <taxon>Syntrophobacteria</taxon>
        <taxon>Syntrophobacterales</taxon>
        <taxon>Syntrophobacteraceae</taxon>
        <taxon>Desulfacinum</taxon>
    </lineage>
</organism>
<dbReference type="Pfam" id="PF13607">
    <property type="entry name" value="Succ_CoA_lig"/>
    <property type="match status" value="1"/>
</dbReference>
<evidence type="ECO:0000256" key="1">
    <source>
        <dbReference type="ARBA" id="ARBA00022598"/>
    </source>
</evidence>
<sequence length="712" mass="75630">MQKNNGEGLDAFFAMFSPRSVAVVGASTHGGKVGNFVLRSALASRVDKVYPVHAGGAQEILGRTAYPSIEAIPDDAVDLFLFAVPQQHVLKTFQAAVAKGCRGVVIFTAGFREAGEEGRRDQQRLRAMADEAGVKIIGPNTLGFFRAQSRMNATFMPVLSDLFTEPGAITLVSQSGGVAGFGAIRFVQDDLPLGTLVCLGNRANVEFADILNFCAQDPHTAVVALFIEGLDDVRCFFDAARRCAAVKPVVVLGAGYTEAGRKVARSHTGSMAGAQAVYEAAFRQAGLVQVRTIEELVDTARVLSLSPPPRGNRVGVITHTAGPAVLASDILARSGLVLADLSEATKEALVSKGVLASFMPPNNPVDLTTFGYLDRCLYVDVLDLLAEDPGVDAALAVCMSGLGDPNVDAFPTERFGQVAARSGKPAVVAWGAPADAHEEFGAWMRAGVAAYPTAERAAVALANLYRVSRLQERPKDPAPPPHFPQELSDLVENLRASGQAHLLEHQAKRILEGAGIRTAPTVLATGEDAAVFAAREIGYPVALKIASEDIVHKSDVGGVALHIPDEEALRRAYRRMMETVARQAPHARVEGVCVQPMVPAGTEVIVGGIRDPQAGPVVMFGLGGIWVEALKDVAFRLAPATEADAREMMEQIQGAAVLDGLRGSPPVNKDALARLIVTVSHLMDRFSIGELDCNPVICHDDTYTVVDARMSW</sequence>
<keyword evidence="7" id="KW-0808">Transferase</keyword>
<dbReference type="PROSITE" id="PS50975">
    <property type="entry name" value="ATP_GRASP"/>
    <property type="match status" value="1"/>
</dbReference>
<dbReference type="InterPro" id="IPR011761">
    <property type="entry name" value="ATP-grasp"/>
</dbReference>
<evidence type="ECO:0000256" key="2">
    <source>
        <dbReference type="ARBA" id="ARBA00022741"/>
    </source>
</evidence>
<dbReference type="Gene3D" id="3.30.1490.20">
    <property type="entry name" value="ATP-grasp fold, A domain"/>
    <property type="match status" value="1"/>
</dbReference>
<evidence type="ECO:0000313" key="7">
    <source>
        <dbReference type="EMBL" id="SMC25536.1"/>
    </source>
</evidence>
<dbReference type="InterPro" id="IPR016102">
    <property type="entry name" value="Succinyl-CoA_synth-like"/>
</dbReference>
<dbReference type="InterPro" id="IPR003781">
    <property type="entry name" value="CoA-bd"/>
</dbReference>
<feature type="domain" description="ATP-grasp" evidence="6">
    <location>
        <begin position="508"/>
        <end position="544"/>
    </location>
</feature>
<dbReference type="FunFam" id="3.30.1490.20:FF:000020">
    <property type="entry name" value="Protein lysine acetyltransferase"/>
    <property type="match status" value="1"/>
</dbReference>
<evidence type="ECO:0000256" key="3">
    <source>
        <dbReference type="ARBA" id="ARBA00022840"/>
    </source>
</evidence>
<dbReference type="EMBL" id="FWXF01000013">
    <property type="protein sequence ID" value="SMC25536.1"/>
    <property type="molecule type" value="Genomic_DNA"/>
</dbReference>
<dbReference type="SMART" id="SM00881">
    <property type="entry name" value="CoA_binding"/>
    <property type="match status" value="1"/>
</dbReference>